<dbReference type="Proteomes" id="UP000807769">
    <property type="component" value="Unassembled WGS sequence"/>
</dbReference>
<dbReference type="GeneID" id="64627167"/>
<feature type="region of interest" description="Disordered" evidence="1">
    <location>
        <begin position="135"/>
        <end position="154"/>
    </location>
</feature>
<evidence type="ECO:0000313" key="2">
    <source>
        <dbReference type="EMBL" id="KAG1812058.1"/>
    </source>
</evidence>
<comment type="caution">
    <text evidence="2">The sequence shown here is derived from an EMBL/GenBank/DDBJ whole genome shotgun (WGS) entry which is preliminary data.</text>
</comment>
<gene>
    <name evidence="2" type="ORF">BJ212DRAFT_1301600</name>
</gene>
<accession>A0A9P7E6K5</accession>
<dbReference type="EMBL" id="JABBWG010000027">
    <property type="protein sequence ID" value="KAG1812058.1"/>
    <property type="molecule type" value="Genomic_DNA"/>
</dbReference>
<dbReference type="Pfam" id="PF18759">
    <property type="entry name" value="Plavaka"/>
    <property type="match status" value="1"/>
</dbReference>
<protein>
    <submittedName>
        <fullName evidence="2">Uncharacterized protein</fullName>
    </submittedName>
</protein>
<dbReference type="OrthoDB" id="2688393at2759"/>
<dbReference type="InterPro" id="IPR041078">
    <property type="entry name" value="Plavaka"/>
</dbReference>
<keyword evidence="3" id="KW-1185">Reference proteome</keyword>
<evidence type="ECO:0000256" key="1">
    <source>
        <dbReference type="SAM" id="MobiDB-lite"/>
    </source>
</evidence>
<organism evidence="2 3">
    <name type="scientific">Suillus subaureus</name>
    <dbReference type="NCBI Taxonomy" id="48587"/>
    <lineage>
        <taxon>Eukaryota</taxon>
        <taxon>Fungi</taxon>
        <taxon>Dikarya</taxon>
        <taxon>Basidiomycota</taxon>
        <taxon>Agaricomycotina</taxon>
        <taxon>Agaricomycetes</taxon>
        <taxon>Agaricomycetidae</taxon>
        <taxon>Boletales</taxon>
        <taxon>Suillineae</taxon>
        <taxon>Suillaceae</taxon>
        <taxon>Suillus</taxon>
    </lineage>
</organism>
<sequence length="257" mass="29325">MSWFKLADAESTKQRILTQIAARVCAKSQLSPVATPMQLTISRAFKGDKHYYNTERTRSLEDSQIGLGPGIRFIRVFLNSRILICSHAVTMSSVICQLLLPVVIYEEYKEVDPLDNAEDNNVSFLNNPPLSSAPPLASVDPSAGPHPGTLRDYHPNVPVTHSGGENHLQKMDCDIQTKNNPPSFSTLKDLHTWIKGLPKVPQWYHQWIQVGSYKMKAPLMLYWRDSLEVIKHLFTNPVFAHYMDFWPYWEFEGPDNQ</sequence>
<dbReference type="AlphaFoldDB" id="A0A9P7E6K5"/>
<dbReference type="RefSeq" id="XP_041190340.1">
    <property type="nucleotide sequence ID" value="XM_041333150.1"/>
</dbReference>
<name>A0A9P7E6K5_9AGAM</name>
<reference evidence="2" key="1">
    <citation type="journal article" date="2020" name="New Phytol.">
        <title>Comparative genomics reveals dynamic genome evolution in host specialist ectomycorrhizal fungi.</title>
        <authorList>
            <person name="Lofgren L.A."/>
            <person name="Nguyen N.H."/>
            <person name="Vilgalys R."/>
            <person name="Ruytinx J."/>
            <person name="Liao H.L."/>
            <person name="Branco S."/>
            <person name="Kuo A."/>
            <person name="LaButti K."/>
            <person name="Lipzen A."/>
            <person name="Andreopoulos W."/>
            <person name="Pangilinan J."/>
            <person name="Riley R."/>
            <person name="Hundley H."/>
            <person name="Na H."/>
            <person name="Barry K."/>
            <person name="Grigoriev I.V."/>
            <person name="Stajich J.E."/>
            <person name="Kennedy P.G."/>
        </authorList>
    </citation>
    <scope>NUCLEOTIDE SEQUENCE</scope>
    <source>
        <strain evidence="2">MN1</strain>
    </source>
</reference>
<proteinExistence type="predicted"/>
<evidence type="ECO:0000313" key="3">
    <source>
        <dbReference type="Proteomes" id="UP000807769"/>
    </source>
</evidence>